<dbReference type="Gene3D" id="1.10.10.60">
    <property type="entry name" value="Homeodomain-like"/>
    <property type="match status" value="1"/>
</dbReference>
<dbReference type="OrthoDB" id="6159439at2759"/>
<dbReference type="InterPro" id="IPR009057">
    <property type="entry name" value="Homeodomain-like_sf"/>
</dbReference>
<accession>A0A7R8WAK2</accession>
<evidence type="ECO:0000313" key="8">
    <source>
        <dbReference type="EMBL" id="CAD7227415.1"/>
    </source>
</evidence>
<dbReference type="PRINTS" id="PR00024">
    <property type="entry name" value="HOMEOBOX"/>
</dbReference>
<feature type="DNA-binding region" description="Homeobox" evidence="5">
    <location>
        <begin position="241"/>
        <end position="300"/>
    </location>
</feature>
<gene>
    <name evidence="8" type="ORF">CTOB1V02_LOCUS5322</name>
</gene>
<evidence type="ECO:0000256" key="6">
    <source>
        <dbReference type="RuleBase" id="RU000682"/>
    </source>
</evidence>
<dbReference type="PANTHER" id="PTHR45664:SF20">
    <property type="entry name" value="AGAP001560-PA"/>
    <property type="match status" value="1"/>
</dbReference>
<evidence type="ECO:0000256" key="4">
    <source>
        <dbReference type="ARBA" id="ARBA00023242"/>
    </source>
</evidence>
<dbReference type="PROSITE" id="PS50071">
    <property type="entry name" value="HOMEOBOX_2"/>
    <property type="match status" value="1"/>
</dbReference>
<dbReference type="CDD" id="cd00086">
    <property type="entry name" value="homeodomain"/>
    <property type="match status" value="1"/>
</dbReference>
<dbReference type="SMART" id="SM00389">
    <property type="entry name" value="HOX"/>
    <property type="match status" value="1"/>
</dbReference>
<feature type="region of interest" description="Disordered" evidence="7">
    <location>
        <begin position="16"/>
        <end position="67"/>
    </location>
</feature>
<feature type="compositionally biased region" description="Polar residues" evidence="7">
    <location>
        <begin position="18"/>
        <end position="28"/>
    </location>
</feature>
<keyword evidence="4 5" id="KW-0539">Nucleus</keyword>
<evidence type="ECO:0000256" key="3">
    <source>
        <dbReference type="ARBA" id="ARBA00023155"/>
    </source>
</evidence>
<keyword evidence="2 5" id="KW-0238">DNA-binding</keyword>
<evidence type="ECO:0000256" key="5">
    <source>
        <dbReference type="PROSITE-ProRule" id="PRU00108"/>
    </source>
</evidence>
<feature type="compositionally biased region" description="Polar residues" evidence="7">
    <location>
        <begin position="200"/>
        <end position="209"/>
    </location>
</feature>
<evidence type="ECO:0000256" key="1">
    <source>
        <dbReference type="ARBA" id="ARBA00004123"/>
    </source>
</evidence>
<sequence>MSRSFLVDSIIRPRALKLSTTPNGNTADDFSPEPGMVEAGVDPPGDQQQDDVARWTPTPSDRLLLSRNPRTCPEGYIQHPALTFSPCQGGAPIPFPPFPHDLHFLTSLYAAQARPQAPVPPFFYSLPFSKSGSHQLNSPRLSSSRIPAHTDPCSNPFRRKKAERILSIPDASDTEMKQEGCFLPGSGNSRRILVSPESLPDQSRSYHNSTPHEKPQEDESEAQNIGERATTEGTSSPPLENKRVRTAFTSRQLLELEREFNASMYLSRLRRIEIAHFLDLTEKQVKIWFQNRRVKYKKEELNRHNHHTGQRRLGQLQPQPDNFVTDASGDRRSSCSCGASGGLKAESSDTRPVLASHSEHV</sequence>
<proteinExistence type="predicted"/>
<dbReference type="EMBL" id="OB661130">
    <property type="protein sequence ID" value="CAD7227415.1"/>
    <property type="molecule type" value="Genomic_DNA"/>
</dbReference>
<organism evidence="8">
    <name type="scientific">Cyprideis torosa</name>
    <dbReference type="NCBI Taxonomy" id="163714"/>
    <lineage>
        <taxon>Eukaryota</taxon>
        <taxon>Metazoa</taxon>
        <taxon>Ecdysozoa</taxon>
        <taxon>Arthropoda</taxon>
        <taxon>Crustacea</taxon>
        <taxon>Oligostraca</taxon>
        <taxon>Ostracoda</taxon>
        <taxon>Podocopa</taxon>
        <taxon>Podocopida</taxon>
        <taxon>Cytherocopina</taxon>
        <taxon>Cytheroidea</taxon>
        <taxon>Cytherideidae</taxon>
        <taxon>Cyprideis</taxon>
    </lineage>
</organism>
<evidence type="ECO:0000256" key="7">
    <source>
        <dbReference type="SAM" id="MobiDB-lite"/>
    </source>
</evidence>
<protein>
    <submittedName>
        <fullName evidence="8">Uncharacterized protein</fullName>
    </submittedName>
</protein>
<feature type="region of interest" description="Disordered" evidence="7">
    <location>
        <begin position="134"/>
        <end position="244"/>
    </location>
</feature>
<name>A0A7R8WAK2_9CRUS</name>
<dbReference type="PANTHER" id="PTHR45664">
    <property type="entry name" value="PROTEIN ZERKNUELLT 1-RELATED"/>
    <property type="match status" value="1"/>
</dbReference>
<dbReference type="GO" id="GO:0005634">
    <property type="term" value="C:nucleus"/>
    <property type="evidence" value="ECO:0007669"/>
    <property type="project" value="UniProtKB-SubCell"/>
</dbReference>
<dbReference type="PROSITE" id="PS00027">
    <property type="entry name" value="HOMEOBOX_1"/>
    <property type="match status" value="1"/>
</dbReference>
<comment type="subcellular location">
    <subcellularLocation>
        <location evidence="1 5 6">Nucleus</location>
    </subcellularLocation>
</comment>
<dbReference type="AlphaFoldDB" id="A0A7R8WAK2"/>
<evidence type="ECO:0000256" key="2">
    <source>
        <dbReference type="ARBA" id="ARBA00023125"/>
    </source>
</evidence>
<dbReference type="InterPro" id="IPR001356">
    <property type="entry name" value="HD"/>
</dbReference>
<dbReference type="Pfam" id="PF00046">
    <property type="entry name" value="Homeodomain"/>
    <property type="match status" value="1"/>
</dbReference>
<feature type="compositionally biased region" description="Polar residues" evidence="7">
    <location>
        <begin position="134"/>
        <end position="145"/>
    </location>
</feature>
<dbReference type="InterPro" id="IPR017970">
    <property type="entry name" value="Homeobox_CS"/>
</dbReference>
<feature type="region of interest" description="Disordered" evidence="7">
    <location>
        <begin position="302"/>
        <end position="361"/>
    </location>
</feature>
<keyword evidence="3 5" id="KW-0371">Homeobox</keyword>
<dbReference type="InterPro" id="IPR020479">
    <property type="entry name" value="HD_metazoa"/>
</dbReference>
<dbReference type="GO" id="GO:0000978">
    <property type="term" value="F:RNA polymerase II cis-regulatory region sequence-specific DNA binding"/>
    <property type="evidence" value="ECO:0007669"/>
    <property type="project" value="TreeGrafter"/>
</dbReference>
<dbReference type="GO" id="GO:0000981">
    <property type="term" value="F:DNA-binding transcription factor activity, RNA polymerase II-specific"/>
    <property type="evidence" value="ECO:0007669"/>
    <property type="project" value="InterPro"/>
</dbReference>
<reference evidence="8" key="1">
    <citation type="submission" date="2020-11" db="EMBL/GenBank/DDBJ databases">
        <authorList>
            <person name="Tran Van P."/>
        </authorList>
    </citation>
    <scope>NUCLEOTIDE SEQUENCE</scope>
</reference>
<dbReference type="SUPFAM" id="SSF46689">
    <property type="entry name" value="Homeodomain-like"/>
    <property type="match status" value="1"/>
</dbReference>